<dbReference type="AlphaFoldDB" id="A0A9W7JAT5"/>
<evidence type="ECO:0000313" key="3">
    <source>
        <dbReference type="Proteomes" id="UP001165190"/>
    </source>
</evidence>
<name>A0A9W7JAT5_HIBTR</name>
<reference evidence="2" key="1">
    <citation type="submission" date="2023-05" db="EMBL/GenBank/DDBJ databases">
        <title>Genome and transcriptome analyses reveal genes involved in the formation of fine ridges on petal epidermal cells in Hibiscus trionum.</title>
        <authorList>
            <person name="Koshimizu S."/>
            <person name="Masuda S."/>
            <person name="Ishii T."/>
            <person name="Shirasu K."/>
            <person name="Hoshino A."/>
            <person name="Arita M."/>
        </authorList>
    </citation>
    <scope>NUCLEOTIDE SEQUENCE</scope>
    <source>
        <strain evidence="2">Hamamatsu line</strain>
    </source>
</reference>
<accession>A0A9W7JAT5</accession>
<comment type="caution">
    <text evidence="2">The sequence shown here is derived from an EMBL/GenBank/DDBJ whole genome shotgun (WGS) entry which is preliminary data.</text>
</comment>
<organism evidence="2 3">
    <name type="scientific">Hibiscus trionum</name>
    <name type="common">Flower of an hour</name>
    <dbReference type="NCBI Taxonomy" id="183268"/>
    <lineage>
        <taxon>Eukaryota</taxon>
        <taxon>Viridiplantae</taxon>
        <taxon>Streptophyta</taxon>
        <taxon>Embryophyta</taxon>
        <taxon>Tracheophyta</taxon>
        <taxon>Spermatophyta</taxon>
        <taxon>Magnoliopsida</taxon>
        <taxon>eudicotyledons</taxon>
        <taxon>Gunneridae</taxon>
        <taxon>Pentapetalae</taxon>
        <taxon>rosids</taxon>
        <taxon>malvids</taxon>
        <taxon>Malvales</taxon>
        <taxon>Malvaceae</taxon>
        <taxon>Malvoideae</taxon>
        <taxon>Hibiscus</taxon>
    </lineage>
</organism>
<dbReference type="Proteomes" id="UP001165190">
    <property type="component" value="Unassembled WGS sequence"/>
</dbReference>
<dbReference type="EMBL" id="BSYR01000061">
    <property type="protein sequence ID" value="GMJ11557.1"/>
    <property type="molecule type" value="Genomic_DNA"/>
</dbReference>
<dbReference type="OrthoDB" id="1727102at2759"/>
<keyword evidence="1" id="KW-0472">Membrane</keyword>
<feature type="transmembrane region" description="Helical" evidence="1">
    <location>
        <begin position="24"/>
        <end position="43"/>
    </location>
</feature>
<evidence type="ECO:0000256" key="1">
    <source>
        <dbReference type="SAM" id="Phobius"/>
    </source>
</evidence>
<evidence type="ECO:0000313" key="2">
    <source>
        <dbReference type="EMBL" id="GMJ11557.1"/>
    </source>
</evidence>
<protein>
    <submittedName>
        <fullName evidence="2">Uncharacterized protein</fullName>
    </submittedName>
</protein>
<sequence>MDQAEKQKQQCLSQLLKSEFHGKLTHLLLSVSVCSLFFSYPYWLPLLQSFNFNFHDSLPFQLFSHTLDKNCMFLVCNGLLILLVKNSGLIGSCSSSTYNDEDQSFQSCEDVPRAEENTGFAAEDEVLFVADIGEGENYDRDEEEEEEFAEGNGILSTEELNKRVDEFIAKMKQELRVEAGHKC</sequence>
<keyword evidence="1" id="KW-0812">Transmembrane</keyword>
<dbReference type="PANTHER" id="PTHR34947">
    <property type="entry name" value="TRANSMEMBRANE PROTEIN"/>
    <property type="match status" value="1"/>
</dbReference>
<keyword evidence="1" id="KW-1133">Transmembrane helix</keyword>
<dbReference type="PANTHER" id="PTHR34947:SF2">
    <property type="entry name" value="TRANSMEMBRANE PROTEIN"/>
    <property type="match status" value="1"/>
</dbReference>
<keyword evidence="3" id="KW-1185">Reference proteome</keyword>
<gene>
    <name evidence="2" type="ORF">HRI_004824900</name>
</gene>
<proteinExistence type="predicted"/>